<evidence type="ECO:0000256" key="2">
    <source>
        <dbReference type="SAM" id="Phobius"/>
    </source>
</evidence>
<comment type="caution">
    <text evidence="3">The sequence shown here is derived from an EMBL/GenBank/DDBJ whole genome shotgun (WGS) entry which is preliminary data.</text>
</comment>
<name>A0A4C1W2E9_EUMVA</name>
<feature type="transmembrane region" description="Helical" evidence="2">
    <location>
        <begin position="164"/>
        <end position="183"/>
    </location>
</feature>
<feature type="transmembrane region" description="Helical" evidence="2">
    <location>
        <begin position="64"/>
        <end position="94"/>
    </location>
</feature>
<dbReference type="AlphaFoldDB" id="A0A4C1W2E9"/>
<dbReference type="Proteomes" id="UP000299102">
    <property type="component" value="Unassembled WGS sequence"/>
</dbReference>
<protein>
    <submittedName>
        <fullName evidence="3">Uncharacterized protein</fullName>
    </submittedName>
</protein>
<organism evidence="3 4">
    <name type="scientific">Eumeta variegata</name>
    <name type="common">Bagworm moth</name>
    <name type="synonym">Eumeta japonica</name>
    <dbReference type="NCBI Taxonomy" id="151549"/>
    <lineage>
        <taxon>Eukaryota</taxon>
        <taxon>Metazoa</taxon>
        <taxon>Ecdysozoa</taxon>
        <taxon>Arthropoda</taxon>
        <taxon>Hexapoda</taxon>
        <taxon>Insecta</taxon>
        <taxon>Pterygota</taxon>
        <taxon>Neoptera</taxon>
        <taxon>Endopterygota</taxon>
        <taxon>Lepidoptera</taxon>
        <taxon>Glossata</taxon>
        <taxon>Ditrysia</taxon>
        <taxon>Tineoidea</taxon>
        <taxon>Psychidae</taxon>
        <taxon>Oiketicinae</taxon>
        <taxon>Eumeta</taxon>
    </lineage>
</organism>
<proteinExistence type="predicted"/>
<evidence type="ECO:0000256" key="1">
    <source>
        <dbReference type="SAM" id="MobiDB-lite"/>
    </source>
</evidence>
<evidence type="ECO:0000313" key="4">
    <source>
        <dbReference type="Proteomes" id="UP000299102"/>
    </source>
</evidence>
<dbReference type="EMBL" id="BGZK01000451">
    <property type="protein sequence ID" value="GBP44364.1"/>
    <property type="molecule type" value="Genomic_DNA"/>
</dbReference>
<sequence>MGLQIFRSAFLVGSSPGRPSNMLFYRRNTNTKVIKEAAKIWKIGQIFGMTCLTLEDEPKVNRFLLIPVITSVAVARTIAFLLDYLMVFTAIVVLSMSLNSRKVLKALWKVFQTPVEIYNHHGKTKESKLMILLYIFAGINLCLRCMELVAVINFKEKVPLHLKLQHVAIMMVIIKIRLLKLFILRINYCIPKKFDEAVRRLRDIIKCAITDRLRTGKRNRHRRPDSPDPNPKSKRDDISINQLT</sequence>
<feature type="region of interest" description="Disordered" evidence="1">
    <location>
        <begin position="216"/>
        <end position="244"/>
    </location>
</feature>
<keyword evidence="2" id="KW-0472">Membrane</keyword>
<feature type="transmembrane region" description="Helical" evidence="2">
    <location>
        <begin position="131"/>
        <end position="152"/>
    </location>
</feature>
<keyword evidence="4" id="KW-1185">Reference proteome</keyword>
<gene>
    <name evidence="3" type="ORF">EVAR_31259_1</name>
</gene>
<keyword evidence="2" id="KW-1133">Transmembrane helix</keyword>
<accession>A0A4C1W2E9</accession>
<keyword evidence="2" id="KW-0812">Transmembrane</keyword>
<reference evidence="3 4" key="1">
    <citation type="journal article" date="2019" name="Commun. Biol.">
        <title>The bagworm genome reveals a unique fibroin gene that provides high tensile strength.</title>
        <authorList>
            <person name="Kono N."/>
            <person name="Nakamura H."/>
            <person name="Ohtoshi R."/>
            <person name="Tomita M."/>
            <person name="Numata K."/>
            <person name="Arakawa K."/>
        </authorList>
    </citation>
    <scope>NUCLEOTIDE SEQUENCE [LARGE SCALE GENOMIC DNA]</scope>
</reference>
<evidence type="ECO:0000313" key="3">
    <source>
        <dbReference type="EMBL" id="GBP44364.1"/>
    </source>
</evidence>